<keyword evidence="2" id="KW-1185">Reference proteome</keyword>
<accession>A0A1I7ZVW5</accession>
<dbReference type="WBParaSite" id="L893_g30127.t1">
    <property type="protein sequence ID" value="L893_g30127.t1"/>
    <property type="gene ID" value="L893_g30127"/>
</dbReference>
<dbReference type="Proteomes" id="UP000095287">
    <property type="component" value="Unplaced"/>
</dbReference>
<reference evidence="3" key="1">
    <citation type="submission" date="2016-11" db="UniProtKB">
        <authorList>
            <consortium name="WormBaseParasite"/>
        </authorList>
    </citation>
    <scope>IDENTIFICATION</scope>
</reference>
<organism evidence="2 3">
    <name type="scientific">Steinernema glaseri</name>
    <dbReference type="NCBI Taxonomy" id="37863"/>
    <lineage>
        <taxon>Eukaryota</taxon>
        <taxon>Metazoa</taxon>
        <taxon>Ecdysozoa</taxon>
        <taxon>Nematoda</taxon>
        <taxon>Chromadorea</taxon>
        <taxon>Rhabditida</taxon>
        <taxon>Tylenchina</taxon>
        <taxon>Panagrolaimomorpha</taxon>
        <taxon>Strongyloidoidea</taxon>
        <taxon>Steinernematidae</taxon>
        <taxon>Steinernema</taxon>
    </lineage>
</organism>
<protein>
    <submittedName>
        <fullName evidence="3">Uncharacterized protein</fullName>
    </submittedName>
</protein>
<proteinExistence type="predicted"/>
<feature type="region of interest" description="Disordered" evidence="1">
    <location>
        <begin position="53"/>
        <end position="76"/>
    </location>
</feature>
<name>A0A1I7ZVW5_9BILA</name>
<evidence type="ECO:0000313" key="3">
    <source>
        <dbReference type="WBParaSite" id="L893_g30127.t1"/>
    </source>
</evidence>
<dbReference type="AlphaFoldDB" id="A0A1I7ZVW5"/>
<evidence type="ECO:0000313" key="2">
    <source>
        <dbReference type="Proteomes" id="UP000095287"/>
    </source>
</evidence>
<evidence type="ECO:0000256" key="1">
    <source>
        <dbReference type="SAM" id="MobiDB-lite"/>
    </source>
</evidence>
<sequence length="76" mass="8258">MNRGVFRRQRPLSARLSISAVSKRGLPKCHPPSSAARDQWSSLVAVGDATTKDVNKDAGRTTPVRTAPKARRFTAV</sequence>